<feature type="compositionally biased region" description="Gly residues" evidence="1">
    <location>
        <begin position="46"/>
        <end position="55"/>
    </location>
</feature>
<sequence length="122" mass="12846">MTLFSLFLLQPLSKRKYGRGVAGRGGATSRDGVRCDGTKRGEAGRGRGYCGSGGGGKEKVGEHHGGLSAMMLQRAHLGGLTCTRRPEGDFSMHQHSFAASPLAPGCGSAPPRKLAALHHYKR</sequence>
<organism evidence="2 3">
    <name type="scientific">Portunus trituberculatus</name>
    <name type="common">Swimming crab</name>
    <name type="synonym">Neptunus trituberculatus</name>
    <dbReference type="NCBI Taxonomy" id="210409"/>
    <lineage>
        <taxon>Eukaryota</taxon>
        <taxon>Metazoa</taxon>
        <taxon>Ecdysozoa</taxon>
        <taxon>Arthropoda</taxon>
        <taxon>Crustacea</taxon>
        <taxon>Multicrustacea</taxon>
        <taxon>Malacostraca</taxon>
        <taxon>Eumalacostraca</taxon>
        <taxon>Eucarida</taxon>
        <taxon>Decapoda</taxon>
        <taxon>Pleocyemata</taxon>
        <taxon>Brachyura</taxon>
        <taxon>Eubrachyura</taxon>
        <taxon>Portunoidea</taxon>
        <taxon>Portunidae</taxon>
        <taxon>Portuninae</taxon>
        <taxon>Portunus</taxon>
    </lineage>
</organism>
<feature type="compositionally biased region" description="Basic and acidic residues" evidence="1">
    <location>
        <begin position="31"/>
        <end position="45"/>
    </location>
</feature>
<dbReference type="AlphaFoldDB" id="A0A5B7EI41"/>
<dbReference type="Proteomes" id="UP000324222">
    <property type="component" value="Unassembled WGS sequence"/>
</dbReference>
<dbReference type="EMBL" id="VSRR010002680">
    <property type="protein sequence ID" value="MPC32723.1"/>
    <property type="molecule type" value="Genomic_DNA"/>
</dbReference>
<feature type="region of interest" description="Disordered" evidence="1">
    <location>
        <begin position="18"/>
        <end position="64"/>
    </location>
</feature>
<protein>
    <submittedName>
        <fullName evidence="2">Uncharacterized protein</fullName>
    </submittedName>
</protein>
<evidence type="ECO:0000256" key="1">
    <source>
        <dbReference type="SAM" id="MobiDB-lite"/>
    </source>
</evidence>
<proteinExistence type="predicted"/>
<evidence type="ECO:0000313" key="3">
    <source>
        <dbReference type="Proteomes" id="UP000324222"/>
    </source>
</evidence>
<reference evidence="2 3" key="1">
    <citation type="submission" date="2019-05" db="EMBL/GenBank/DDBJ databases">
        <title>Another draft genome of Portunus trituberculatus and its Hox gene families provides insights of decapod evolution.</title>
        <authorList>
            <person name="Jeong J.-H."/>
            <person name="Song I."/>
            <person name="Kim S."/>
            <person name="Choi T."/>
            <person name="Kim D."/>
            <person name="Ryu S."/>
            <person name="Kim W."/>
        </authorList>
    </citation>
    <scope>NUCLEOTIDE SEQUENCE [LARGE SCALE GENOMIC DNA]</scope>
    <source>
        <tissue evidence="2">Muscle</tissue>
    </source>
</reference>
<evidence type="ECO:0000313" key="2">
    <source>
        <dbReference type="EMBL" id="MPC32723.1"/>
    </source>
</evidence>
<comment type="caution">
    <text evidence="2">The sequence shown here is derived from an EMBL/GenBank/DDBJ whole genome shotgun (WGS) entry which is preliminary data.</text>
</comment>
<keyword evidence="3" id="KW-1185">Reference proteome</keyword>
<accession>A0A5B7EI41</accession>
<name>A0A5B7EI41_PORTR</name>
<gene>
    <name evidence="2" type="ORF">E2C01_026049</name>
</gene>